<evidence type="ECO:0000313" key="1">
    <source>
        <dbReference type="EMBL" id="KAJ9119770.1"/>
    </source>
</evidence>
<dbReference type="EMBL" id="JASBWU010000008">
    <property type="protein sequence ID" value="KAJ9119770.1"/>
    <property type="molecule type" value="Genomic_DNA"/>
</dbReference>
<comment type="caution">
    <text evidence="1">The sequence shown here is derived from an EMBL/GenBank/DDBJ whole genome shotgun (WGS) entry which is preliminary data.</text>
</comment>
<keyword evidence="2" id="KW-1185">Reference proteome</keyword>
<evidence type="ECO:0000313" key="2">
    <source>
        <dbReference type="Proteomes" id="UP001243375"/>
    </source>
</evidence>
<name>A0ACC2X6T4_9TREE</name>
<proteinExistence type="predicted"/>
<accession>A0ACC2X6T4</accession>
<sequence>MEFEKSEQAKARQQAEGNRHLEDVIVIYRTILSPDGTGELFTLFLLPERKIVLTDHPGTQRVERKIKYYAIESVDVLMKLTGGGPEAW</sequence>
<reference evidence="1" key="1">
    <citation type="submission" date="2023-04" db="EMBL/GenBank/DDBJ databases">
        <title>Draft Genome sequencing of Naganishia species isolated from polar environments using Oxford Nanopore Technology.</title>
        <authorList>
            <person name="Leo P."/>
            <person name="Venkateswaran K."/>
        </authorList>
    </citation>
    <scope>NUCLEOTIDE SEQUENCE</scope>
    <source>
        <strain evidence="1">MNA-CCFEE 5425</strain>
    </source>
</reference>
<organism evidence="1 2">
    <name type="scientific">Naganishia vaughanmartiniae</name>
    <dbReference type="NCBI Taxonomy" id="1424756"/>
    <lineage>
        <taxon>Eukaryota</taxon>
        <taxon>Fungi</taxon>
        <taxon>Dikarya</taxon>
        <taxon>Basidiomycota</taxon>
        <taxon>Agaricomycotina</taxon>
        <taxon>Tremellomycetes</taxon>
        <taxon>Filobasidiales</taxon>
        <taxon>Filobasidiaceae</taxon>
        <taxon>Naganishia</taxon>
    </lineage>
</organism>
<dbReference type="Proteomes" id="UP001243375">
    <property type="component" value="Unassembled WGS sequence"/>
</dbReference>
<gene>
    <name evidence="1" type="ORF">QFC22_003480</name>
</gene>
<protein>
    <submittedName>
        <fullName evidence="1">Uncharacterized protein</fullName>
    </submittedName>
</protein>